<evidence type="ECO:0000256" key="5">
    <source>
        <dbReference type="ARBA" id="ARBA00023136"/>
    </source>
</evidence>
<dbReference type="Gene3D" id="1.20.1250.20">
    <property type="entry name" value="MFS general substrate transporter like domains"/>
    <property type="match status" value="1"/>
</dbReference>
<feature type="transmembrane region" description="Helical" evidence="6">
    <location>
        <begin position="23"/>
        <end position="43"/>
    </location>
</feature>
<gene>
    <name evidence="7" type="ORF">PCAMFM013_S022g000066</name>
</gene>
<evidence type="ECO:0000256" key="6">
    <source>
        <dbReference type="SAM" id="Phobius"/>
    </source>
</evidence>
<dbReference type="PANTHER" id="PTHR43791:SF50">
    <property type="entry name" value="TRANSPORTER, PUTATIVE (AFU_ORTHOLOGUE AFUA_2G00840)-RELATED"/>
    <property type="match status" value="1"/>
</dbReference>
<keyword evidence="4 6" id="KW-1133">Transmembrane helix</keyword>
<accession>A0A0G4PMM0</accession>
<keyword evidence="2" id="KW-0813">Transport</keyword>
<feature type="transmembrane region" description="Helical" evidence="6">
    <location>
        <begin position="49"/>
        <end position="67"/>
    </location>
</feature>
<feature type="transmembrane region" description="Helical" evidence="6">
    <location>
        <begin position="132"/>
        <end position="150"/>
    </location>
</feature>
<dbReference type="Proteomes" id="UP000053732">
    <property type="component" value="Unassembled WGS sequence"/>
</dbReference>
<evidence type="ECO:0000256" key="3">
    <source>
        <dbReference type="ARBA" id="ARBA00022692"/>
    </source>
</evidence>
<keyword evidence="3 6" id="KW-0812">Transmembrane</keyword>
<dbReference type="GO" id="GO:0016020">
    <property type="term" value="C:membrane"/>
    <property type="evidence" value="ECO:0007669"/>
    <property type="project" value="UniProtKB-SubCell"/>
</dbReference>
<keyword evidence="5 6" id="KW-0472">Membrane</keyword>
<dbReference type="InterPro" id="IPR036259">
    <property type="entry name" value="MFS_trans_sf"/>
</dbReference>
<evidence type="ECO:0000313" key="8">
    <source>
        <dbReference type="Proteomes" id="UP000053732"/>
    </source>
</evidence>
<keyword evidence="8" id="KW-1185">Reference proteome</keyword>
<dbReference type="STRING" id="1429867.A0A0G4PMM0"/>
<evidence type="ECO:0000256" key="1">
    <source>
        <dbReference type="ARBA" id="ARBA00004141"/>
    </source>
</evidence>
<organism evidence="7 8">
    <name type="scientific">Penicillium camemberti (strain FM 013)</name>
    <dbReference type="NCBI Taxonomy" id="1429867"/>
    <lineage>
        <taxon>Eukaryota</taxon>
        <taxon>Fungi</taxon>
        <taxon>Dikarya</taxon>
        <taxon>Ascomycota</taxon>
        <taxon>Pezizomycotina</taxon>
        <taxon>Eurotiomycetes</taxon>
        <taxon>Eurotiomycetidae</taxon>
        <taxon>Eurotiales</taxon>
        <taxon>Aspergillaceae</taxon>
        <taxon>Penicillium</taxon>
    </lineage>
</organism>
<reference evidence="7 8" key="1">
    <citation type="journal article" date="2014" name="Nat. Commun.">
        <title>Multiple recent horizontal transfers of a large genomic region in cheese making fungi.</title>
        <authorList>
            <person name="Cheeseman K."/>
            <person name="Ropars J."/>
            <person name="Renault P."/>
            <person name="Dupont J."/>
            <person name="Gouzy J."/>
            <person name="Branca A."/>
            <person name="Abraham A.L."/>
            <person name="Ceppi M."/>
            <person name="Conseiller E."/>
            <person name="Debuchy R."/>
            <person name="Malagnac F."/>
            <person name="Goarin A."/>
            <person name="Silar P."/>
            <person name="Lacoste S."/>
            <person name="Sallet E."/>
            <person name="Bensimon A."/>
            <person name="Giraud T."/>
            <person name="Brygoo Y."/>
        </authorList>
    </citation>
    <scope>NUCLEOTIDE SEQUENCE [LARGE SCALE GENOMIC DNA]</scope>
    <source>
        <strain evidence="8">FM 013</strain>
    </source>
</reference>
<dbReference type="PANTHER" id="PTHR43791">
    <property type="entry name" value="PERMEASE-RELATED"/>
    <property type="match status" value="1"/>
</dbReference>
<comment type="subcellular location">
    <subcellularLocation>
        <location evidence="1">Membrane</location>
        <topology evidence="1">Multi-pass membrane protein</topology>
    </subcellularLocation>
</comment>
<evidence type="ECO:0000256" key="2">
    <source>
        <dbReference type="ARBA" id="ARBA00022448"/>
    </source>
</evidence>
<dbReference type="GO" id="GO:0022857">
    <property type="term" value="F:transmembrane transporter activity"/>
    <property type="evidence" value="ECO:0007669"/>
    <property type="project" value="TreeGrafter"/>
</dbReference>
<protein>
    <submittedName>
        <fullName evidence="7">Major facilitator superfamily, general substrate transporter</fullName>
    </submittedName>
</protein>
<sequence>MSENAFFPLVIYYMTKFYRRGELARCLAVFYAAQSIASAFSGLLASWRYLFLIEGVGTVVFGLIGIYPDAAGQLCSCEREAEHPGFFQNFKHGTSWAILGIQIRLGVPLQSVQLFLPVIIARLKYSTVKTNLYTVAPNVSGAVVLLILAFCSD</sequence>
<dbReference type="EMBL" id="HG793155">
    <property type="protein sequence ID" value="CRL27386.1"/>
    <property type="molecule type" value="Genomic_DNA"/>
</dbReference>
<name>A0A0G4PMM0_PENC3</name>
<evidence type="ECO:0000256" key="4">
    <source>
        <dbReference type="ARBA" id="ARBA00022989"/>
    </source>
</evidence>
<proteinExistence type="predicted"/>
<dbReference type="SUPFAM" id="SSF103473">
    <property type="entry name" value="MFS general substrate transporter"/>
    <property type="match status" value="1"/>
</dbReference>
<evidence type="ECO:0000313" key="7">
    <source>
        <dbReference type="EMBL" id="CRL27386.1"/>
    </source>
</evidence>
<dbReference type="AlphaFoldDB" id="A0A0G4PMM0"/>